<dbReference type="PROSITE" id="PS51508">
    <property type="entry name" value="CKK"/>
    <property type="match status" value="1"/>
</dbReference>
<comment type="domain">
    <text evidence="1">The CKK domain binds microtubules.</text>
</comment>
<dbReference type="InterPro" id="IPR038209">
    <property type="entry name" value="CKK_dom_sf"/>
</dbReference>
<evidence type="ECO:0000256" key="1">
    <source>
        <dbReference type="PROSITE-ProRule" id="PRU00841"/>
    </source>
</evidence>
<evidence type="ECO:0000259" key="3">
    <source>
        <dbReference type="PROSITE" id="PS51508"/>
    </source>
</evidence>
<dbReference type="EMBL" id="CATQJA010002606">
    <property type="protein sequence ID" value="CAJ0572765.1"/>
    <property type="molecule type" value="Genomic_DNA"/>
</dbReference>
<keyword evidence="1" id="KW-0493">Microtubule</keyword>
<dbReference type="GO" id="GO:0051011">
    <property type="term" value="F:microtubule minus-end binding"/>
    <property type="evidence" value="ECO:0007669"/>
    <property type="project" value="TreeGrafter"/>
</dbReference>
<dbReference type="Proteomes" id="UP001177023">
    <property type="component" value="Unassembled WGS sequence"/>
</dbReference>
<evidence type="ECO:0000313" key="4">
    <source>
        <dbReference type="EMBL" id="CAJ0572765.1"/>
    </source>
</evidence>
<evidence type="ECO:0000313" key="5">
    <source>
        <dbReference type="Proteomes" id="UP001177023"/>
    </source>
</evidence>
<dbReference type="InterPro" id="IPR011033">
    <property type="entry name" value="PRC_barrel-like_sf"/>
</dbReference>
<dbReference type="SMART" id="SM01051">
    <property type="entry name" value="CAMSAP_CKK"/>
    <property type="match status" value="1"/>
</dbReference>
<dbReference type="InterPro" id="IPR032940">
    <property type="entry name" value="CAMSAP"/>
</dbReference>
<dbReference type="PANTHER" id="PTHR21595">
    <property type="entry name" value="PATRONIN"/>
    <property type="match status" value="1"/>
</dbReference>
<dbReference type="GO" id="GO:0007026">
    <property type="term" value="P:negative regulation of microtubule depolymerization"/>
    <property type="evidence" value="ECO:0007669"/>
    <property type="project" value="TreeGrafter"/>
</dbReference>
<feature type="compositionally biased region" description="Basic and acidic residues" evidence="2">
    <location>
        <begin position="101"/>
        <end position="136"/>
    </location>
</feature>
<feature type="non-terminal residue" evidence="4">
    <location>
        <position position="1"/>
    </location>
</feature>
<accession>A0AA36CQ65</accession>
<proteinExistence type="inferred from homology"/>
<dbReference type="PANTHER" id="PTHR21595:SF0">
    <property type="entry name" value="PATRONIN"/>
    <property type="match status" value="1"/>
</dbReference>
<evidence type="ECO:0000256" key="2">
    <source>
        <dbReference type="SAM" id="MobiDB-lite"/>
    </source>
</evidence>
<dbReference type="GO" id="GO:0036449">
    <property type="term" value="C:microtubule minus-end"/>
    <property type="evidence" value="ECO:0007669"/>
    <property type="project" value="TreeGrafter"/>
</dbReference>
<feature type="region of interest" description="Disordered" evidence="2">
    <location>
        <begin position="101"/>
        <end position="184"/>
    </location>
</feature>
<dbReference type="InterPro" id="IPR014797">
    <property type="entry name" value="CKK_CAMSAP"/>
</dbReference>
<feature type="domain" description="CKK" evidence="3">
    <location>
        <begin position="198"/>
        <end position="333"/>
    </location>
</feature>
<dbReference type="Pfam" id="PF08683">
    <property type="entry name" value="CAMSAP_CKK"/>
    <property type="match status" value="1"/>
</dbReference>
<dbReference type="SUPFAM" id="SSF50346">
    <property type="entry name" value="PRC-barrel domain"/>
    <property type="match status" value="1"/>
</dbReference>
<gene>
    <name evidence="4" type="ORF">MSPICULIGERA_LOCUS11145</name>
</gene>
<comment type="caution">
    <text evidence="4">The sequence shown here is derived from an EMBL/GenBank/DDBJ whole genome shotgun (WGS) entry which is preliminary data.</text>
</comment>
<name>A0AA36CQ65_9BILA</name>
<protein>
    <recommendedName>
        <fullName evidence="3">CKK domain-containing protein</fullName>
    </recommendedName>
</protein>
<keyword evidence="5" id="KW-1185">Reference proteome</keyword>
<sequence length="338" mass="38002">MENGVLPELTGVNEYNAAEIFGWQPPRASEEHAADVVGHGSFSQGFVVSDDQAAADFDKIAEERRAARKEALLAKTMQRREQIPQQVEKLENKFAEKRAQEEAKREMAEQRKMEKELHRQRLLDDYKRRKLEKELGSDGSQSARPASARGHSQPPFIRTKSQMSESMDAGRANPRMVRGKSNVDGEGRIFVPSTAEPTLKLFAKASPKSNRSLVTNALQYSVFPGAVCDNDRNKVLGEMGKSDSKHFLFLFRDQKCQFRGLYSWDQVANTVHKITGTGPKVCNTSMMKLMFKYDSGAKSFSQVPTRTLGTTIDGFSIQDQFWTKPKIPHSGNATHRDN</sequence>
<reference evidence="4" key="1">
    <citation type="submission" date="2023-06" db="EMBL/GenBank/DDBJ databases">
        <authorList>
            <person name="Delattre M."/>
        </authorList>
    </citation>
    <scope>NUCLEOTIDE SEQUENCE</scope>
    <source>
        <strain evidence="4">AF72</strain>
    </source>
</reference>
<dbReference type="GO" id="GO:0031122">
    <property type="term" value="P:cytoplasmic microtubule organization"/>
    <property type="evidence" value="ECO:0007669"/>
    <property type="project" value="TreeGrafter"/>
</dbReference>
<organism evidence="4 5">
    <name type="scientific">Mesorhabditis spiculigera</name>
    <dbReference type="NCBI Taxonomy" id="96644"/>
    <lineage>
        <taxon>Eukaryota</taxon>
        <taxon>Metazoa</taxon>
        <taxon>Ecdysozoa</taxon>
        <taxon>Nematoda</taxon>
        <taxon>Chromadorea</taxon>
        <taxon>Rhabditida</taxon>
        <taxon>Rhabditina</taxon>
        <taxon>Rhabditomorpha</taxon>
        <taxon>Rhabditoidea</taxon>
        <taxon>Rhabditidae</taxon>
        <taxon>Mesorhabditinae</taxon>
        <taxon>Mesorhabditis</taxon>
    </lineage>
</organism>
<dbReference type="Gene3D" id="3.10.20.360">
    <property type="entry name" value="CKK domain"/>
    <property type="match status" value="1"/>
</dbReference>
<dbReference type="GO" id="GO:0005516">
    <property type="term" value="F:calmodulin binding"/>
    <property type="evidence" value="ECO:0007669"/>
    <property type="project" value="InterPro"/>
</dbReference>
<dbReference type="AlphaFoldDB" id="A0AA36CQ65"/>
<comment type="similarity">
    <text evidence="1">Belongs to the CAMSAP1 family.</text>
</comment>